<proteinExistence type="predicted"/>
<dbReference type="AlphaFoldDB" id="A0A558RD81"/>
<sequence>MPADQLKSRREALRHLLLPLAVALAVPAAAQTTPQAAPPHANADRWTLVDKSLGRTGTTQPDGVRRYGFPRSDLNVQLDGVAIKPALALGSWAAFHPMGNEVMVMGDLVLTHEEVNPVMSRLLASGFTITALHNHLLRSVPATMYMHIGGHGDPVKLATALREALAASRTPLTAPSRDSQPPSAGAGSSPPLALDTAALDQLMGTKGKPNAGVYQFSFPRAERLTDGGVPAPAPMGTATAINFQPTTPGRAAITGDFVLTAVEVDPVLRALRAGGIEVTALHNHMLDDQPRLFFMHFWANDDATKLARGLRAALDKTNVARPGAG</sequence>
<feature type="chain" id="PRO_5022088742" evidence="2">
    <location>
        <begin position="31"/>
        <end position="325"/>
    </location>
</feature>
<dbReference type="Proteomes" id="UP000318681">
    <property type="component" value="Unassembled WGS sequence"/>
</dbReference>
<evidence type="ECO:0000256" key="2">
    <source>
        <dbReference type="SAM" id="SignalP"/>
    </source>
</evidence>
<gene>
    <name evidence="3" type="ORF">FOY91_01260</name>
</gene>
<keyword evidence="2" id="KW-0732">Signal</keyword>
<organism evidence="3 4">
    <name type="scientific">Alterirhizorhabdus solaris</name>
    <dbReference type="NCBI Taxonomy" id="2529389"/>
    <lineage>
        <taxon>Bacteria</taxon>
        <taxon>Pseudomonadati</taxon>
        <taxon>Pseudomonadota</taxon>
        <taxon>Alphaproteobacteria</taxon>
        <taxon>Sphingomonadales</taxon>
        <taxon>Rhizorhabdaceae</taxon>
        <taxon>Alterirhizorhabdus</taxon>
    </lineage>
</organism>
<dbReference type="OrthoDB" id="4687120at2"/>
<dbReference type="InterPro" id="IPR011094">
    <property type="entry name" value="Uncharacterised_LppY/LpqO"/>
</dbReference>
<comment type="caution">
    <text evidence="3">The sequence shown here is derived from an EMBL/GenBank/DDBJ whole genome shotgun (WGS) entry which is preliminary data.</text>
</comment>
<protein>
    <submittedName>
        <fullName evidence="3">DUF1259 domain-containing protein</fullName>
    </submittedName>
</protein>
<accession>A0A558RD81</accession>
<dbReference type="EMBL" id="VNIM01000002">
    <property type="protein sequence ID" value="TVV77409.1"/>
    <property type="molecule type" value="Genomic_DNA"/>
</dbReference>
<evidence type="ECO:0000313" key="4">
    <source>
        <dbReference type="Proteomes" id="UP000318681"/>
    </source>
</evidence>
<feature type="region of interest" description="Disordered" evidence="1">
    <location>
        <begin position="168"/>
        <end position="191"/>
    </location>
</feature>
<evidence type="ECO:0000256" key="1">
    <source>
        <dbReference type="SAM" id="MobiDB-lite"/>
    </source>
</evidence>
<reference evidence="3 4" key="1">
    <citation type="submission" date="2019-07" db="EMBL/GenBank/DDBJ databases">
        <title>Sphingomonas solaris sp. nov., isolated from a solar panel from Boston, Massachusetts.</title>
        <authorList>
            <person name="Tanner K."/>
            <person name="Pascual J."/>
            <person name="Mancuso C."/>
            <person name="Pereto J."/>
            <person name="Khalil A."/>
            <person name="Vilanova C."/>
        </authorList>
    </citation>
    <scope>NUCLEOTIDE SEQUENCE [LARGE SCALE GENOMIC DNA]</scope>
    <source>
        <strain evidence="3 4">R4DWN</strain>
    </source>
</reference>
<evidence type="ECO:0000313" key="3">
    <source>
        <dbReference type="EMBL" id="TVV77409.1"/>
    </source>
</evidence>
<feature type="signal peptide" evidence="2">
    <location>
        <begin position="1"/>
        <end position="30"/>
    </location>
</feature>
<dbReference type="Pfam" id="PF07485">
    <property type="entry name" value="DUF1529"/>
    <property type="match status" value="2"/>
</dbReference>
<keyword evidence="4" id="KW-1185">Reference proteome</keyword>
<feature type="compositionally biased region" description="Low complexity" evidence="1">
    <location>
        <begin position="181"/>
        <end position="191"/>
    </location>
</feature>
<feature type="compositionally biased region" description="Polar residues" evidence="1">
    <location>
        <begin position="170"/>
        <end position="180"/>
    </location>
</feature>
<name>A0A558RD81_9SPHN</name>